<sequence>MNSCKYNRGYFYIGGVVSSNAQLFRICPNTNADLVYTIASTSGAGIKTFTEFHNWLWFGAADGKVYVRRPFQELQIEMHNTNATNPLA</sequence>
<protein>
    <submittedName>
        <fullName evidence="1">Uncharacterized protein</fullName>
    </submittedName>
</protein>
<organism evidence="1">
    <name type="scientific">marine sediment metagenome</name>
    <dbReference type="NCBI Taxonomy" id="412755"/>
    <lineage>
        <taxon>unclassified sequences</taxon>
        <taxon>metagenomes</taxon>
        <taxon>ecological metagenomes</taxon>
    </lineage>
</organism>
<proteinExistence type="predicted"/>
<name>X1EBQ3_9ZZZZ</name>
<dbReference type="EMBL" id="BART01035444">
    <property type="protein sequence ID" value="GAH14559.1"/>
    <property type="molecule type" value="Genomic_DNA"/>
</dbReference>
<reference evidence="1" key="1">
    <citation type="journal article" date="2014" name="Front. Microbiol.">
        <title>High frequency of phylogenetically diverse reductive dehalogenase-homologous genes in deep subseafloor sedimentary metagenomes.</title>
        <authorList>
            <person name="Kawai M."/>
            <person name="Futagami T."/>
            <person name="Toyoda A."/>
            <person name="Takaki Y."/>
            <person name="Nishi S."/>
            <person name="Hori S."/>
            <person name="Arai W."/>
            <person name="Tsubouchi T."/>
            <person name="Morono Y."/>
            <person name="Uchiyama I."/>
            <person name="Ito T."/>
            <person name="Fujiyama A."/>
            <person name="Inagaki F."/>
            <person name="Takami H."/>
        </authorList>
    </citation>
    <scope>NUCLEOTIDE SEQUENCE</scope>
    <source>
        <strain evidence="1">Expedition CK06-06</strain>
    </source>
</reference>
<comment type="caution">
    <text evidence="1">The sequence shown here is derived from an EMBL/GenBank/DDBJ whole genome shotgun (WGS) entry which is preliminary data.</text>
</comment>
<evidence type="ECO:0000313" key="1">
    <source>
        <dbReference type="EMBL" id="GAH14559.1"/>
    </source>
</evidence>
<accession>X1EBQ3</accession>
<dbReference type="AlphaFoldDB" id="X1EBQ3"/>
<gene>
    <name evidence="1" type="ORF">S01H4_60197</name>
</gene>